<reference evidence="1" key="2">
    <citation type="journal article" date="2023" name="IMA Fungus">
        <title>Comparative genomic study of the Penicillium genus elucidates a diverse pangenome and 15 lateral gene transfer events.</title>
        <authorList>
            <person name="Petersen C."/>
            <person name="Sorensen T."/>
            <person name="Nielsen M.R."/>
            <person name="Sondergaard T.E."/>
            <person name="Sorensen J.L."/>
            <person name="Fitzpatrick D.A."/>
            <person name="Frisvad J.C."/>
            <person name="Nielsen K.L."/>
        </authorList>
    </citation>
    <scope>NUCLEOTIDE SEQUENCE</scope>
    <source>
        <strain evidence="1">IBT 17660</strain>
    </source>
</reference>
<dbReference type="OrthoDB" id="10446141at2759"/>
<evidence type="ECO:0000313" key="2">
    <source>
        <dbReference type="Proteomes" id="UP001147760"/>
    </source>
</evidence>
<protein>
    <submittedName>
        <fullName evidence="1">Uncharacterized protein</fullName>
    </submittedName>
</protein>
<dbReference type="AlphaFoldDB" id="A0A9W9WDC0"/>
<evidence type="ECO:0000313" key="1">
    <source>
        <dbReference type="EMBL" id="KAJ5454980.1"/>
    </source>
</evidence>
<sequence length="242" mass="27379">MMPDSHSTMSASPHQKEFFVDILLSVHCIGEKDLFIRKGVLVVENRLRQIIRQFPACLSFFGIGARDEYRILFRLRTEYDEFDIIGPFLRILLSLLPSIVVYGRLSYNDECVGGWLFADRADGELLRVEDDDEDEESDSKPQFIGSVPVSRNAASEGLSHLYNGHDLWSDALNSERRDIGACMKLDQLHDCRIVNFGRVCGVDDPLGLLYKVYQESGQLEVGDIAVIGYEGELARRICGLQK</sequence>
<reference evidence="1" key="1">
    <citation type="submission" date="2022-12" db="EMBL/GenBank/DDBJ databases">
        <authorList>
            <person name="Petersen C."/>
        </authorList>
    </citation>
    <scope>NUCLEOTIDE SEQUENCE</scope>
    <source>
        <strain evidence="1">IBT 17660</strain>
    </source>
</reference>
<dbReference type="Proteomes" id="UP001147760">
    <property type="component" value="Unassembled WGS sequence"/>
</dbReference>
<comment type="caution">
    <text evidence="1">The sequence shown here is derived from an EMBL/GenBank/DDBJ whole genome shotgun (WGS) entry which is preliminary data.</text>
</comment>
<proteinExistence type="predicted"/>
<organism evidence="1 2">
    <name type="scientific">Penicillium desertorum</name>
    <dbReference type="NCBI Taxonomy" id="1303715"/>
    <lineage>
        <taxon>Eukaryota</taxon>
        <taxon>Fungi</taxon>
        <taxon>Dikarya</taxon>
        <taxon>Ascomycota</taxon>
        <taxon>Pezizomycotina</taxon>
        <taxon>Eurotiomycetes</taxon>
        <taxon>Eurotiomycetidae</taxon>
        <taxon>Eurotiales</taxon>
        <taxon>Aspergillaceae</taxon>
        <taxon>Penicillium</taxon>
    </lineage>
</organism>
<dbReference type="EMBL" id="JAPWDO010000010">
    <property type="protein sequence ID" value="KAJ5454980.1"/>
    <property type="molecule type" value="Genomic_DNA"/>
</dbReference>
<accession>A0A9W9WDC0</accession>
<name>A0A9W9WDC0_9EURO</name>
<gene>
    <name evidence="1" type="ORF">N7530_012749</name>
</gene>
<keyword evidence="2" id="KW-1185">Reference proteome</keyword>